<keyword evidence="4" id="KW-1185">Reference proteome</keyword>
<comment type="caution">
    <text evidence="3">The sequence shown here is derived from an EMBL/GenBank/DDBJ whole genome shotgun (WGS) entry which is preliminary data.</text>
</comment>
<evidence type="ECO:0000313" key="4">
    <source>
        <dbReference type="Proteomes" id="UP001151699"/>
    </source>
</evidence>
<dbReference type="Pfam" id="PF00067">
    <property type="entry name" value="p450"/>
    <property type="match status" value="1"/>
</dbReference>
<proteinExistence type="inferred from homology"/>
<dbReference type="AlphaFoldDB" id="A0A9Q0MR94"/>
<comment type="similarity">
    <text evidence="1">Belongs to the cytochrome P450 family.</text>
</comment>
<keyword evidence="2" id="KW-0560">Oxidoreductase</keyword>
<organism evidence="3 4">
    <name type="scientific">Pseudolycoriella hygida</name>
    <dbReference type="NCBI Taxonomy" id="35572"/>
    <lineage>
        <taxon>Eukaryota</taxon>
        <taxon>Metazoa</taxon>
        <taxon>Ecdysozoa</taxon>
        <taxon>Arthropoda</taxon>
        <taxon>Hexapoda</taxon>
        <taxon>Insecta</taxon>
        <taxon>Pterygota</taxon>
        <taxon>Neoptera</taxon>
        <taxon>Endopterygota</taxon>
        <taxon>Diptera</taxon>
        <taxon>Nematocera</taxon>
        <taxon>Sciaroidea</taxon>
        <taxon>Sciaridae</taxon>
        <taxon>Pseudolycoriella</taxon>
    </lineage>
</organism>
<sequence>MSLIILILVGLLILYISQINFRKIYLSLKFPGPFPLPFVGNALYYLNKSPTEIMEISVKFYGTYGDVFGLWVGSEFYVVLSDPKDLEVMLSSSKFIEKGEPYRYIKGWLNEGLLVSSGTLQ</sequence>
<gene>
    <name evidence="3" type="primary">Cyp4d2_0</name>
    <name evidence="3" type="ORF">Bhyg_14792</name>
</gene>
<dbReference type="EMBL" id="WJQU01000004">
    <property type="protein sequence ID" value="KAJ6636204.1"/>
    <property type="molecule type" value="Genomic_DNA"/>
</dbReference>
<name>A0A9Q0MR94_9DIPT</name>
<protein>
    <submittedName>
        <fullName evidence="3">Cytochrome P450 4d2</fullName>
    </submittedName>
</protein>
<keyword evidence="2" id="KW-0503">Monooxygenase</keyword>
<evidence type="ECO:0000256" key="2">
    <source>
        <dbReference type="ARBA" id="ARBA00023033"/>
    </source>
</evidence>
<dbReference type="GO" id="GO:0005506">
    <property type="term" value="F:iron ion binding"/>
    <property type="evidence" value="ECO:0007669"/>
    <property type="project" value="InterPro"/>
</dbReference>
<evidence type="ECO:0000256" key="1">
    <source>
        <dbReference type="ARBA" id="ARBA00010617"/>
    </source>
</evidence>
<dbReference type="GO" id="GO:0004497">
    <property type="term" value="F:monooxygenase activity"/>
    <property type="evidence" value="ECO:0007669"/>
    <property type="project" value="UniProtKB-KW"/>
</dbReference>
<evidence type="ECO:0000313" key="3">
    <source>
        <dbReference type="EMBL" id="KAJ6636204.1"/>
    </source>
</evidence>
<accession>A0A9Q0MR94</accession>
<dbReference type="GO" id="GO:0016705">
    <property type="term" value="F:oxidoreductase activity, acting on paired donors, with incorporation or reduction of molecular oxygen"/>
    <property type="evidence" value="ECO:0007669"/>
    <property type="project" value="InterPro"/>
</dbReference>
<dbReference type="InterPro" id="IPR036396">
    <property type="entry name" value="Cyt_P450_sf"/>
</dbReference>
<reference evidence="3" key="1">
    <citation type="submission" date="2022-07" db="EMBL/GenBank/DDBJ databases">
        <authorList>
            <person name="Trinca V."/>
            <person name="Uliana J.V.C."/>
            <person name="Torres T.T."/>
            <person name="Ward R.J."/>
            <person name="Monesi N."/>
        </authorList>
    </citation>
    <scope>NUCLEOTIDE SEQUENCE</scope>
    <source>
        <strain evidence="3">HSMRA1968</strain>
        <tissue evidence="3">Whole embryos</tissue>
    </source>
</reference>
<dbReference type="InterPro" id="IPR001128">
    <property type="entry name" value="Cyt_P450"/>
</dbReference>
<dbReference type="SUPFAM" id="SSF48264">
    <property type="entry name" value="Cytochrome P450"/>
    <property type="match status" value="1"/>
</dbReference>
<feature type="non-terminal residue" evidence="3">
    <location>
        <position position="121"/>
    </location>
</feature>
<dbReference type="GO" id="GO:0020037">
    <property type="term" value="F:heme binding"/>
    <property type="evidence" value="ECO:0007669"/>
    <property type="project" value="InterPro"/>
</dbReference>
<dbReference type="OrthoDB" id="1470350at2759"/>
<dbReference type="Gene3D" id="1.10.630.10">
    <property type="entry name" value="Cytochrome P450"/>
    <property type="match status" value="1"/>
</dbReference>
<dbReference type="Proteomes" id="UP001151699">
    <property type="component" value="Chromosome C"/>
</dbReference>